<comment type="caution">
    <text evidence="4">The sequence shown here is derived from an EMBL/GenBank/DDBJ whole genome shotgun (WGS) entry which is preliminary data.</text>
</comment>
<feature type="compositionally biased region" description="Low complexity" evidence="2">
    <location>
        <begin position="504"/>
        <end position="532"/>
    </location>
</feature>
<keyword evidence="5" id="KW-1185">Reference proteome</keyword>
<evidence type="ECO:0000313" key="4">
    <source>
        <dbReference type="EMBL" id="EPJ38626.1"/>
    </source>
</evidence>
<dbReference type="GO" id="GO:0004556">
    <property type="term" value="F:alpha-amylase activity"/>
    <property type="evidence" value="ECO:0007669"/>
    <property type="project" value="TreeGrafter"/>
</dbReference>
<dbReference type="Gene3D" id="3.40.190.10">
    <property type="entry name" value="Periplasmic binding protein-like II"/>
    <property type="match status" value="2"/>
</dbReference>
<dbReference type="AlphaFoldDB" id="S4MPJ6"/>
<sequence length="983" mass="105956">MIYQVYVRSFLDSTGDGIGDLAGVRAGLPYLKKLGVDGIWLSPFYPSPQHDHGYDVADYCGVDPLFGDLDEFDLLVGAARRLGIKVLLDIVPNHCSSEHPWFREALAAAPGSPARARFHFADGRGPDGAEPPNNWHSMFGGPAWSRVTEPDGRPGQWYLHMFAPEQPDWNWRNPEIGAEFDRILRFWLDRGIDGFRIDVAAGLFKHPELPDSDDPEADARTRDSVNPLAWNQPEVHDVWRRWRSICEEYTERDGCERLLVGEVSVPTAREHAQYVRPDELHQAFFFDLLSAPWDPDAFQKVISEAMQDIAGTGSTVTWVLNNHDQVRTVTRYGEPATEGSGLGAARARAAALLMLALPGAAYIYQGEELGLPEVVDLPDDVLTDPIFRRTGSRARIRDGCRVPLPWSGQASPFGFTSGEESAKPWLPQPEYFAEYATDRALADTRSFWHLYRDGLQLRAALPQLGEGTLRWLDSPPGVLAFTRGDDLVCAVNFGTAPPPRRSPAPRCSPAAPVRPGCSPGRRPPGGSVPERPASQLPEGTSTMMRRRTTLLTSCTALALALGATACGGGPVAAGGGDKALSGQSITVAGVWSGTEQKNFQKVLDAFTEKTGAKTQFTSTGDNVSTVVGSKIEGGNAPDVVMVPQVGVLKQFAQKGWLKPLSKKTEQAVDAGYAPVWKEYGSVDGTLYGLYFKAAHKSTVWYSPDALEQAGVKPPKSYDEMLKAGQTVSDSGLAAFSVAGQDGWTLTDWFENVYLSQAGPEKYDALAAHKLKWTDASVVDALTTLGKLFKDKQLIAGGQKGALNTDFPGSVEKVFGPKPEAGMVYEGDFVAGVAKDQFGKKVGEDANFFPFPAVAGGEAPVVSGGDAAVVLKDGKNQKAAQALLEFLATPEASAVWAEAGGFLSPNKKLDLASYGDDVTRATAKSLVQAGDSVRFDMSDQAPAAFGGTKGTGEWKLLQDFLRDPSDPKGTAAKLEAAAAKAYQD</sequence>
<evidence type="ECO:0000256" key="1">
    <source>
        <dbReference type="ARBA" id="ARBA00008061"/>
    </source>
</evidence>
<comment type="similarity">
    <text evidence="1">Belongs to the glycosyl hydrolase 13 family.</text>
</comment>
<dbReference type="Pfam" id="PF00128">
    <property type="entry name" value="Alpha-amylase"/>
    <property type="match status" value="1"/>
</dbReference>
<dbReference type="PANTHER" id="PTHR10357:SF179">
    <property type="entry name" value="NEUTRAL AND BASIC AMINO ACID TRANSPORT PROTEIN RBAT"/>
    <property type="match status" value="1"/>
</dbReference>
<dbReference type="InterPro" id="IPR017853">
    <property type="entry name" value="GH"/>
</dbReference>
<protein>
    <submittedName>
        <fullName evidence="4">Putative Oligo-1,6-glucosidase</fullName>
    </submittedName>
</protein>
<dbReference type="InterPro" id="IPR006059">
    <property type="entry name" value="SBP"/>
</dbReference>
<dbReference type="GO" id="GO:0009313">
    <property type="term" value="P:oligosaccharide catabolic process"/>
    <property type="evidence" value="ECO:0007669"/>
    <property type="project" value="TreeGrafter"/>
</dbReference>
<evidence type="ECO:0000313" key="5">
    <source>
        <dbReference type="Proteomes" id="UP000015001"/>
    </source>
</evidence>
<dbReference type="SUPFAM" id="SSF51445">
    <property type="entry name" value="(Trans)glycosidases"/>
    <property type="match status" value="1"/>
</dbReference>
<dbReference type="SMART" id="SM00642">
    <property type="entry name" value="Aamy"/>
    <property type="match status" value="1"/>
</dbReference>
<gene>
    <name evidence="4" type="ORF">STAFG_4336</name>
</gene>
<dbReference type="PANTHER" id="PTHR10357">
    <property type="entry name" value="ALPHA-AMYLASE FAMILY MEMBER"/>
    <property type="match status" value="1"/>
</dbReference>
<accession>S4MPJ6</accession>
<dbReference type="PATRIC" id="fig|1283301.3.peg.4307"/>
<dbReference type="HOGENOM" id="CLU_303025_0_0_11"/>
<dbReference type="InterPro" id="IPR006047">
    <property type="entry name" value="GH13_cat_dom"/>
</dbReference>
<name>S4MPJ6_9ACTN</name>
<organism evidence="4 5">
    <name type="scientific">Streptomyces afghaniensis 772</name>
    <dbReference type="NCBI Taxonomy" id="1283301"/>
    <lineage>
        <taxon>Bacteria</taxon>
        <taxon>Bacillati</taxon>
        <taxon>Actinomycetota</taxon>
        <taxon>Actinomycetes</taxon>
        <taxon>Kitasatosporales</taxon>
        <taxon>Streptomycetaceae</taxon>
        <taxon>Streptomyces</taxon>
    </lineage>
</organism>
<feature type="region of interest" description="Disordered" evidence="2">
    <location>
        <begin position="498"/>
        <end position="542"/>
    </location>
</feature>
<dbReference type="Pfam" id="PF01547">
    <property type="entry name" value="SBP_bac_1"/>
    <property type="match status" value="1"/>
</dbReference>
<evidence type="ECO:0000259" key="3">
    <source>
        <dbReference type="SMART" id="SM00642"/>
    </source>
</evidence>
<dbReference type="EMBL" id="AOPY01001452">
    <property type="protein sequence ID" value="EPJ38626.1"/>
    <property type="molecule type" value="Genomic_DNA"/>
</dbReference>
<proteinExistence type="inferred from homology"/>
<dbReference type="Proteomes" id="UP000015001">
    <property type="component" value="Unassembled WGS sequence"/>
</dbReference>
<reference evidence="4 5" key="1">
    <citation type="submission" date="2013-02" db="EMBL/GenBank/DDBJ databases">
        <title>Draft Genome Sequence of Streptomyces afghaniensis, Which Produces Compounds of the Julimycin B-Complex.</title>
        <authorList>
            <person name="Gruening B.A."/>
            <person name="Praeg A."/>
            <person name="Erxleben A."/>
            <person name="Guenther S."/>
            <person name="Fiedler H.-P."/>
            <person name="Goodfellow M."/>
            <person name="Mueller M."/>
        </authorList>
    </citation>
    <scope>NUCLEOTIDE SEQUENCE [LARGE SCALE GENOMIC DNA]</scope>
    <source>
        <strain evidence="4 5">772</strain>
    </source>
</reference>
<dbReference type="CDD" id="cd11332">
    <property type="entry name" value="AmyAc_OligoGlu_TS"/>
    <property type="match status" value="1"/>
</dbReference>
<dbReference type="Gene3D" id="3.90.400.10">
    <property type="entry name" value="Oligo-1,6-glucosidase, Domain 2"/>
    <property type="match status" value="1"/>
</dbReference>
<evidence type="ECO:0000256" key="2">
    <source>
        <dbReference type="SAM" id="MobiDB-lite"/>
    </source>
</evidence>
<dbReference type="InterPro" id="IPR045857">
    <property type="entry name" value="O16G_dom_2"/>
</dbReference>
<dbReference type="SUPFAM" id="SSF53850">
    <property type="entry name" value="Periplasmic binding protein-like II"/>
    <property type="match status" value="1"/>
</dbReference>
<feature type="domain" description="Glycosyl hydrolase family 13 catalytic" evidence="3">
    <location>
        <begin position="4"/>
        <end position="397"/>
    </location>
</feature>
<dbReference type="Gene3D" id="3.20.20.80">
    <property type="entry name" value="Glycosidases"/>
    <property type="match status" value="1"/>
</dbReference>